<dbReference type="SMART" id="SM00248">
    <property type="entry name" value="ANK"/>
    <property type="match status" value="5"/>
</dbReference>
<evidence type="ECO:0000256" key="3">
    <source>
        <dbReference type="ARBA" id="ARBA00022537"/>
    </source>
</evidence>
<evidence type="ECO:0000256" key="2">
    <source>
        <dbReference type="ARBA" id="ARBA00022483"/>
    </source>
</evidence>
<evidence type="ECO:0000256" key="5">
    <source>
        <dbReference type="ARBA" id="ARBA00023028"/>
    </source>
</evidence>
<keyword evidence="4" id="KW-0677">Repeat</keyword>
<keyword evidence="3" id="KW-1052">Target cell membrane</keyword>
<dbReference type="Proteomes" id="UP000694941">
    <property type="component" value="Unplaced"/>
</dbReference>
<evidence type="ECO:0000256" key="8">
    <source>
        <dbReference type="PROSITE-ProRule" id="PRU00023"/>
    </source>
</evidence>
<proteinExistence type="predicted"/>
<feature type="repeat" description="ANK" evidence="8">
    <location>
        <begin position="399"/>
        <end position="431"/>
    </location>
</feature>
<evidence type="ECO:0000256" key="7">
    <source>
        <dbReference type="ARBA" id="ARBA00023298"/>
    </source>
</evidence>
<dbReference type="GeneID" id="106473507"/>
<name>A0ABM1TP35_LIMPO</name>
<gene>
    <name evidence="10" type="primary">LOC106473507</name>
</gene>
<dbReference type="InterPro" id="IPR002110">
    <property type="entry name" value="Ankyrin_rpt"/>
</dbReference>
<feature type="repeat" description="ANK" evidence="8">
    <location>
        <begin position="435"/>
        <end position="467"/>
    </location>
</feature>
<keyword evidence="5" id="KW-0638">Presynaptic neurotoxin</keyword>
<dbReference type="PANTHER" id="PTHR46680">
    <property type="entry name" value="NF-KAPPA-B INHIBITOR ALPHA"/>
    <property type="match status" value="1"/>
</dbReference>
<accession>A0ABM1TP35</accession>
<protein>
    <submittedName>
        <fullName evidence="10">Uncharacterized protein LOC106473507</fullName>
    </submittedName>
</protein>
<dbReference type="InterPro" id="IPR051070">
    <property type="entry name" value="NF-kappa-B_inhibitor"/>
</dbReference>
<feature type="repeat" description="ANK" evidence="8">
    <location>
        <begin position="469"/>
        <end position="501"/>
    </location>
</feature>
<dbReference type="Pfam" id="PF00023">
    <property type="entry name" value="Ank"/>
    <property type="match status" value="1"/>
</dbReference>
<keyword evidence="6 8" id="KW-0040">ANK repeat</keyword>
<keyword evidence="9" id="KW-1185">Reference proteome</keyword>
<evidence type="ECO:0000313" key="10">
    <source>
        <dbReference type="RefSeq" id="XP_022257641.1"/>
    </source>
</evidence>
<organism evidence="9 10">
    <name type="scientific">Limulus polyphemus</name>
    <name type="common">Atlantic horseshoe crab</name>
    <dbReference type="NCBI Taxonomy" id="6850"/>
    <lineage>
        <taxon>Eukaryota</taxon>
        <taxon>Metazoa</taxon>
        <taxon>Ecdysozoa</taxon>
        <taxon>Arthropoda</taxon>
        <taxon>Chelicerata</taxon>
        <taxon>Merostomata</taxon>
        <taxon>Xiphosura</taxon>
        <taxon>Limulidae</taxon>
        <taxon>Limulus</taxon>
    </lineage>
</organism>
<evidence type="ECO:0000256" key="1">
    <source>
        <dbReference type="ARBA" id="ARBA00004175"/>
    </source>
</evidence>
<dbReference type="PROSITE" id="PS50297">
    <property type="entry name" value="ANK_REP_REGION"/>
    <property type="match status" value="3"/>
</dbReference>
<keyword evidence="2" id="KW-0268">Exocytosis</keyword>
<keyword evidence="5" id="KW-0528">Neurotoxin</keyword>
<dbReference type="Pfam" id="PF12796">
    <property type="entry name" value="Ank_2"/>
    <property type="match status" value="1"/>
</dbReference>
<dbReference type="InterPro" id="IPR036770">
    <property type="entry name" value="Ankyrin_rpt-contain_sf"/>
</dbReference>
<keyword evidence="7" id="KW-1053">Target membrane</keyword>
<reference evidence="10" key="1">
    <citation type="submission" date="2025-08" db="UniProtKB">
        <authorList>
            <consortium name="RefSeq"/>
        </authorList>
    </citation>
    <scope>IDENTIFICATION</scope>
    <source>
        <tissue evidence="10">Muscle</tissue>
    </source>
</reference>
<dbReference type="Gene3D" id="1.25.40.20">
    <property type="entry name" value="Ankyrin repeat-containing domain"/>
    <property type="match status" value="1"/>
</dbReference>
<evidence type="ECO:0000313" key="9">
    <source>
        <dbReference type="Proteomes" id="UP000694941"/>
    </source>
</evidence>
<dbReference type="PROSITE" id="PS50088">
    <property type="entry name" value="ANK_REPEAT"/>
    <property type="match status" value="4"/>
</dbReference>
<evidence type="ECO:0000256" key="4">
    <source>
        <dbReference type="ARBA" id="ARBA00022737"/>
    </source>
</evidence>
<dbReference type="PANTHER" id="PTHR46680:SF3">
    <property type="entry name" value="NF-KAPPA-B INHIBITOR CACTUS"/>
    <property type="match status" value="1"/>
</dbReference>
<evidence type="ECO:0000256" key="6">
    <source>
        <dbReference type="ARBA" id="ARBA00023043"/>
    </source>
</evidence>
<feature type="repeat" description="ANK" evidence="8">
    <location>
        <begin position="369"/>
        <end position="398"/>
    </location>
</feature>
<keyword evidence="5" id="KW-0800">Toxin</keyword>
<comment type="subcellular location">
    <subcellularLocation>
        <location evidence="1">Target cell membrane</location>
    </subcellularLocation>
</comment>
<dbReference type="SUPFAM" id="SSF48403">
    <property type="entry name" value="Ankyrin repeat"/>
    <property type="match status" value="1"/>
</dbReference>
<dbReference type="RefSeq" id="XP_022257641.1">
    <property type="nucleotide sequence ID" value="XM_022401933.1"/>
</dbReference>
<keyword evidence="7" id="KW-0472">Membrane</keyword>
<sequence length="538" mass="60084">MDDSSAKFKHNGLGMSCGQSEGSGLVSQETKDVTCLSQFPFITGDLPRYSKRKHNTENLSSANRNLGATKFIKASVGTSSETKVFLDLVKHNGDFLQRKRLRTISDPSKGELKKQLVRPTILSLKEDSPPNVTCYTREIEPIKHFLRGIHGRFSESDNTKYPNQYLNSAISNASEESSVFSENAHENDLTSFTHKISGGTYNLDSNHGQGQGFSRLDTMDTTTREFQPIVSQDSGFASLADNSIAISDWSNQIDTNASECLCEEPLPEEVFFEDMVMLQNLNKLSSDGQATKDAISYKQKTTDSSIYYCSNRNNLSQEPTCEIFKEINTKETVSIEGEVTREEQRNLDIQYCMIADKDGDRALLFCFKTPLHLAVIVGNQHLVEILLEEDASPKLRDRYGNTCLHLAVKYKRLECLRVLLSNRLTRQIVNSLNYDGYSALHVAVTNRAIAAIKYLVKANCDIDVQDGKSGRTPLFHAVMNNDKSIVQLLLKIGASPNAVDYSGISPLEAAVLNEKEDIANLLESRNLTINFVRDRTNE</sequence>